<sequence length="409" mass="42081">MNDRPGDDDTPSVPPTVPPASGGGFAWGLTPRAAEPQPPATTPEPEPLEPLEPLVPAWTPAVSNPPVPPASPVPPLNPVPPASPVPPPLIEPAPTVAWTPPPLEPPRPPEVAPDAVDAPGWDQPTQLIDEVPEAPAVPAPADPVADLAATELLLGAGTTAHDAGTTSALDALFGEQNFRDYDAEPVTRVAPAPAGERRAATVDVSERPGISRAQRVLLSVVGGLVALLALAALFLLGTRLPGLIGPAPVVTPSASPSPSPSPSPTTEPVGPVEPGTWRWNELRGGECLDPFEDPWAEEFTVVDCANPHPAQLVYRGTFPPSAEGVTDDAFPGVEALQGQLSLLCTAPGVVDLAAAAQYPDVQFQGSYPATQEQWDAGERHFYCFVSRGSGEPLTGSIAVPPPAPAAPAA</sequence>
<keyword evidence="2" id="KW-0812">Transmembrane</keyword>
<name>A0A5C1Y5P7_9MICO</name>
<feature type="compositionally biased region" description="Pro residues" evidence="1">
    <location>
        <begin position="63"/>
        <end position="91"/>
    </location>
</feature>
<organism evidence="4 5">
    <name type="scientific">Protaetiibacter larvae</name>
    <dbReference type="NCBI Taxonomy" id="2592654"/>
    <lineage>
        <taxon>Bacteria</taxon>
        <taxon>Bacillati</taxon>
        <taxon>Actinomycetota</taxon>
        <taxon>Actinomycetes</taxon>
        <taxon>Micrococcales</taxon>
        <taxon>Microbacteriaceae</taxon>
        <taxon>Protaetiibacter</taxon>
    </lineage>
</organism>
<feature type="region of interest" description="Disordered" evidence="1">
    <location>
        <begin position="1"/>
        <end position="125"/>
    </location>
</feature>
<gene>
    <name evidence="4" type="ORF">FLP23_03245</name>
</gene>
<feature type="domain" description="Septum formation-related" evidence="3">
    <location>
        <begin position="285"/>
        <end position="386"/>
    </location>
</feature>
<feature type="compositionally biased region" description="Pro residues" evidence="1">
    <location>
        <begin position="255"/>
        <end position="265"/>
    </location>
</feature>
<feature type="region of interest" description="Disordered" evidence="1">
    <location>
        <begin position="250"/>
        <end position="274"/>
    </location>
</feature>
<dbReference type="KEGG" id="lyk:FLP23_03245"/>
<accession>A0A5C1Y5P7</accession>
<dbReference type="Proteomes" id="UP000322159">
    <property type="component" value="Chromosome"/>
</dbReference>
<feature type="compositionally biased region" description="Low complexity" evidence="1">
    <location>
        <begin position="51"/>
        <end position="62"/>
    </location>
</feature>
<keyword evidence="2" id="KW-1133">Transmembrane helix</keyword>
<dbReference type="InterPro" id="IPR026004">
    <property type="entry name" value="Septum_form"/>
</dbReference>
<evidence type="ECO:0000256" key="2">
    <source>
        <dbReference type="SAM" id="Phobius"/>
    </source>
</evidence>
<protein>
    <recommendedName>
        <fullName evidence="3">Septum formation-related domain-containing protein</fullName>
    </recommendedName>
</protein>
<dbReference type="Pfam" id="PF13845">
    <property type="entry name" value="Septum_form"/>
    <property type="match status" value="1"/>
</dbReference>
<dbReference type="PRINTS" id="PR01217">
    <property type="entry name" value="PRICHEXTENSN"/>
</dbReference>
<proteinExistence type="predicted"/>
<keyword evidence="5" id="KW-1185">Reference proteome</keyword>
<reference evidence="4 5" key="1">
    <citation type="submission" date="2019-09" db="EMBL/GenBank/DDBJ databases">
        <title>Genome sequencing of strain KACC 19322.</title>
        <authorList>
            <person name="Heo J."/>
            <person name="Kim S.-J."/>
            <person name="Kim J.-S."/>
            <person name="Hong S.-B."/>
            <person name="Kwon S.-W."/>
        </authorList>
    </citation>
    <scope>NUCLEOTIDE SEQUENCE [LARGE SCALE GENOMIC DNA]</scope>
    <source>
        <strain evidence="4 5">KACC 19322</strain>
    </source>
</reference>
<evidence type="ECO:0000313" key="4">
    <source>
        <dbReference type="EMBL" id="QEO09116.1"/>
    </source>
</evidence>
<evidence type="ECO:0000313" key="5">
    <source>
        <dbReference type="Proteomes" id="UP000322159"/>
    </source>
</evidence>
<dbReference type="EMBL" id="CP043504">
    <property type="protein sequence ID" value="QEO09116.1"/>
    <property type="molecule type" value="Genomic_DNA"/>
</dbReference>
<evidence type="ECO:0000256" key="1">
    <source>
        <dbReference type="SAM" id="MobiDB-lite"/>
    </source>
</evidence>
<dbReference type="OrthoDB" id="5112895at2"/>
<feature type="compositionally biased region" description="Pro residues" evidence="1">
    <location>
        <begin position="99"/>
        <end position="111"/>
    </location>
</feature>
<evidence type="ECO:0000259" key="3">
    <source>
        <dbReference type="Pfam" id="PF13845"/>
    </source>
</evidence>
<feature type="transmembrane region" description="Helical" evidence="2">
    <location>
        <begin position="216"/>
        <end position="236"/>
    </location>
</feature>
<feature type="compositionally biased region" description="Pro residues" evidence="1">
    <location>
        <begin position="36"/>
        <end position="50"/>
    </location>
</feature>
<keyword evidence="2" id="KW-0472">Membrane</keyword>
<dbReference type="RefSeq" id="WP_149324546.1">
    <property type="nucleotide sequence ID" value="NZ_CP043504.1"/>
</dbReference>
<dbReference type="AlphaFoldDB" id="A0A5C1Y5P7"/>